<organism evidence="1 2">
    <name type="scientific">Scortum barcoo</name>
    <name type="common">barcoo grunter</name>
    <dbReference type="NCBI Taxonomy" id="214431"/>
    <lineage>
        <taxon>Eukaryota</taxon>
        <taxon>Metazoa</taxon>
        <taxon>Chordata</taxon>
        <taxon>Craniata</taxon>
        <taxon>Vertebrata</taxon>
        <taxon>Euteleostomi</taxon>
        <taxon>Actinopterygii</taxon>
        <taxon>Neopterygii</taxon>
        <taxon>Teleostei</taxon>
        <taxon>Neoteleostei</taxon>
        <taxon>Acanthomorphata</taxon>
        <taxon>Eupercaria</taxon>
        <taxon>Centrarchiformes</taxon>
        <taxon>Terapontoidei</taxon>
        <taxon>Terapontidae</taxon>
        <taxon>Scortum</taxon>
    </lineage>
</organism>
<evidence type="ECO:0000313" key="2">
    <source>
        <dbReference type="Proteomes" id="UP000831701"/>
    </source>
</evidence>
<comment type="caution">
    <text evidence="1">The sequence shown here is derived from an EMBL/GenBank/DDBJ whole genome shotgun (WGS) entry which is preliminary data.</text>
</comment>
<dbReference type="EMBL" id="CM041541">
    <property type="protein sequence ID" value="KAI3365941.1"/>
    <property type="molecule type" value="Genomic_DNA"/>
</dbReference>
<name>A0ACB8WDT5_9TELE</name>
<reference evidence="1" key="1">
    <citation type="submission" date="2022-04" db="EMBL/GenBank/DDBJ databases">
        <title>Jade perch genome.</title>
        <authorList>
            <person name="Chao B."/>
        </authorList>
    </citation>
    <scope>NUCLEOTIDE SEQUENCE</scope>
    <source>
        <strain evidence="1">CB-2022</strain>
    </source>
</reference>
<accession>A0ACB8WDT5</accession>
<feature type="non-terminal residue" evidence="1">
    <location>
        <position position="595"/>
    </location>
</feature>
<evidence type="ECO:0000313" key="1">
    <source>
        <dbReference type="EMBL" id="KAI3365941.1"/>
    </source>
</evidence>
<keyword evidence="2" id="KW-1185">Reference proteome</keyword>
<proteinExistence type="predicted"/>
<gene>
    <name evidence="1" type="ORF">L3Q82_009773</name>
</gene>
<protein>
    <submittedName>
        <fullName evidence="1">Uncharacterized protein</fullName>
    </submittedName>
</protein>
<sequence length="595" mass="67022">MSVWLSEEVVRWSLRIFSRRFPWQQRSFLATASIKGASLTSQQLAHVWGAGPNGTGLARSPVSSVRFCSQGRAQDEELVEKEQVSSPLQAEIQPDEAASGRKQWGHAMVDHLQRCGSPSDVLDVTCKYSPMTRQLSNCLAQMWFSTKKMSDEQRRYELRLMFEHPAFDPLLQKAMNNVNHMRSEDTAYALISMVNLGVPQQSRVIQTFLRSCQEKLNDFDEKGLSILASCLEHMEDCPNVTALKKGMRLIVEARLPGIKNVLALQTMMRLLGKDAPLGLKRKLERKVLSMKDQFSLPNTQYMISTMATMGFYSKPLLDFCSEKIKDNLHGIPFNRLYTVLQSCRELQYRNLDLLTDISDYVTTMIDIWTHKQLVLFLALLESLSFCPATLMEAFAKKVITDPDALTLKDLLCVLKVYSSLNYDLQNQRQQFLDSLSGALDCYLPKISSFQLIKAVYCLCLLGHFPSAPLEQLLQSSTLEQFSATAPKVLHKQERMFQTVNLCLRVDRPPLPRPLTVPPSLLGDAAPRSPPVKPLLLQCLHSLLRDQVDTVLQENVVVENFYIIDGVITRPPPNQTSVTEPSSCSGEEVSPAGSSQ</sequence>
<dbReference type="Proteomes" id="UP000831701">
    <property type="component" value="Chromosome 11"/>
</dbReference>